<evidence type="ECO:0000259" key="2">
    <source>
        <dbReference type="Pfam" id="PF04892"/>
    </source>
</evidence>
<dbReference type="InterPro" id="IPR006976">
    <property type="entry name" value="VanZ-like"/>
</dbReference>
<dbReference type="EMBL" id="JACHDS010000001">
    <property type="protein sequence ID" value="MBB6174449.1"/>
    <property type="molecule type" value="Genomic_DNA"/>
</dbReference>
<gene>
    <name evidence="3" type="ORF">HNR23_004509</name>
</gene>
<feature type="transmembrane region" description="Helical" evidence="1">
    <location>
        <begin position="182"/>
        <end position="203"/>
    </location>
</feature>
<keyword evidence="1" id="KW-1133">Transmembrane helix</keyword>
<dbReference type="AlphaFoldDB" id="A0A7W9YLZ7"/>
<dbReference type="Proteomes" id="UP000546642">
    <property type="component" value="Unassembled WGS sequence"/>
</dbReference>
<feature type="transmembrane region" description="Helical" evidence="1">
    <location>
        <begin position="130"/>
        <end position="152"/>
    </location>
</feature>
<evidence type="ECO:0000256" key="1">
    <source>
        <dbReference type="SAM" id="Phobius"/>
    </source>
</evidence>
<organism evidence="3 4">
    <name type="scientific">Nocardiopsis mwathae</name>
    <dbReference type="NCBI Taxonomy" id="1472723"/>
    <lineage>
        <taxon>Bacteria</taxon>
        <taxon>Bacillati</taxon>
        <taxon>Actinomycetota</taxon>
        <taxon>Actinomycetes</taxon>
        <taxon>Streptosporangiales</taxon>
        <taxon>Nocardiopsidaceae</taxon>
        <taxon>Nocardiopsis</taxon>
    </lineage>
</organism>
<sequence length="216" mass="23941">MLILIPPLSDISEIGQTDREVIWDPLVSFKEDDEIVEGSYIPLVGSDDTYIYYGEQELSEEEVERAREQASSDDAAYYRYPLTNGTSVWFDSEGHDLDPQMRAELESSYPPEEYLGGNDATEGLVVAEKVLNALIFIPIGIIAFASFFSWWARVCVGPALSVIIEFGQWYMAAGRVSETADVIMNSAGHVIGVGMLAAAALLVDRRPAEARHRIRS</sequence>
<protein>
    <recommendedName>
        <fullName evidence="2">VanZ-like domain-containing protein</fullName>
    </recommendedName>
</protein>
<accession>A0A7W9YLZ7</accession>
<evidence type="ECO:0000313" key="3">
    <source>
        <dbReference type="EMBL" id="MBB6174449.1"/>
    </source>
</evidence>
<name>A0A7W9YLZ7_9ACTN</name>
<feature type="domain" description="VanZ-like" evidence="2">
    <location>
        <begin position="126"/>
        <end position="196"/>
    </location>
</feature>
<comment type="caution">
    <text evidence="3">The sequence shown here is derived from an EMBL/GenBank/DDBJ whole genome shotgun (WGS) entry which is preliminary data.</text>
</comment>
<keyword evidence="1" id="KW-0812">Transmembrane</keyword>
<keyword evidence="1" id="KW-0472">Membrane</keyword>
<dbReference type="Pfam" id="PF04892">
    <property type="entry name" value="VanZ"/>
    <property type="match status" value="1"/>
</dbReference>
<keyword evidence="4" id="KW-1185">Reference proteome</keyword>
<proteinExistence type="predicted"/>
<evidence type="ECO:0000313" key="4">
    <source>
        <dbReference type="Proteomes" id="UP000546642"/>
    </source>
</evidence>
<dbReference type="RefSeq" id="WP_184078489.1">
    <property type="nucleotide sequence ID" value="NZ_JACHDS010000001.1"/>
</dbReference>
<reference evidence="3 4" key="1">
    <citation type="submission" date="2020-08" db="EMBL/GenBank/DDBJ databases">
        <title>Sequencing the genomes of 1000 actinobacteria strains.</title>
        <authorList>
            <person name="Klenk H.-P."/>
        </authorList>
    </citation>
    <scope>NUCLEOTIDE SEQUENCE [LARGE SCALE GENOMIC DNA]</scope>
    <source>
        <strain evidence="3 4">DSM 46659</strain>
    </source>
</reference>